<feature type="transmembrane region" description="Helical" evidence="1">
    <location>
        <begin position="131"/>
        <end position="149"/>
    </location>
</feature>
<dbReference type="Proteomes" id="UP000176608">
    <property type="component" value="Unassembled WGS sequence"/>
</dbReference>
<feature type="transmembrane region" description="Helical" evidence="1">
    <location>
        <begin position="39"/>
        <end position="60"/>
    </location>
</feature>
<evidence type="ECO:0008006" key="4">
    <source>
        <dbReference type="Google" id="ProtNLM"/>
    </source>
</evidence>
<feature type="transmembrane region" description="Helical" evidence="1">
    <location>
        <begin position="106"/>
        <end position="124"/>
    </location>
</feature>
<comment type="caution">
    <text evidence="2">The sequence shown here is derived from an EMBL/GenBank/DDBJ whole genome shotgun (WGS) entry which is preliminary data.</text>
</comment>
<organism evidence="2 3">
    <name type="scientific">candidate division WWE3 bacterium RIFCSPHIGHO2_01_FULL_42_13</name>
    <dbReference type="NCBI Taxonomy" id="1802617"/>
    <lineage>
        <taxon>Bacteria</taxon>
        <taxon>Katanobacteria</taxon>
    </lineage>
</organism>
<protein>
    <recommendedName>
        <fullName evidence="4">Glycosyltransferase RgtA/B/C/D-like domain-containing protein</fullName>
    </recommendedName>
</protein>
<keyword evidence="1" id="KW-0812">Transmembrane</keyword>
<reference evidence="2 3" key="1">
    <citation type="journal article" date="2016" name="Nat. Commun.">
        <title>Thousands of microbial genomes shed light on interconnected biogeochemical processes in an aquifer system.</title>
        <authorList>
            <person name="Anantharaman K."/>
            <person name="Brown C.T."/>
            <person name="Hug L.A."/>
            <person name="Sharon I."/>
            <person name="Castelle C.J."/>
            <person name="Probst A.J."/>
            <person name="Thomas B.C."/>
            <person name="Singh A."/>
            <person name="Wilkins M.J."/>
            <person name="Karaoz U."/>
            <person name="Brodie E.L."/>
            <person name="Williams K.H."/>
            <person name="Hubbard S.S."/>
            <person name="Banfield J.F."/>
        </authorList>
    </citation>
    <scope>NUCLEOTIDE SEQUENCE [LARGE SCALE GENOMIC DNA]</scope>
</reference>
<feature type="transmembrane region" description="Helical" evidence="1">
    <location>
        <begin position="155"/>
        <end position="175"/>
    </location>
</feature>
<dbReference type="AlphaFoldDB" id="A0A1F4US45"/>
<evidence type="ECO:0000313" key="3">
    <source>
        <dbReference type="Proteomes" id="UP000176608"/>
    </source>
</evidence>
<evidence type="ECO:0000256" key="1">
    <source>
        <dbReference type="SAM" id="Phobius"/>
    </source>
</evidence>
<feature type="transmembrane region" description="Helical" evidence="1">
    <location>
        <begin position="6"/>
        <end position="27"/>
    </location>
</feature>
<gene>
    <name evidence="2" type="ORF">A2886_01800</name>
</gene>
<keyword evidence="1" id="KW-1133">Transmembrane helix</keyword>
<accession>A0A1F4US45</accession>
<dbReference type="EMBL" id="MEVA01000005">
    <property type="protein sequence ID" value="OGC47739.1"/>
    <property type="molecule type" value="Genomic_DNA"/>
</dbReference>
<evidence type="ECO:0000313" key="2">
    <source>
        <dbReference type="EMBL" id="OGC47739.1"/>
    </source>
</evidence>
<name>A0A1F4US45_UNCKA</name>
<keyword evidence="1" id="KW-0472">Membrane</keyword>
<sequence length="329" mass="36800">MLIVIAGVALATKFTSMPLTMASIVLFVGTPKTNAQKKLIYLAQAILLIGAVFIFCTWPIRATYPQMYSWISYLATTTETHGGGTKAIFNPSSYYFSIRGLVSRETWAAFVGLLSIFGFVVVTIHKKYSQNISTVILTGSTIVGLLINAKYPLSYYQIVTYTIVVFIASFSIRLLPKIAQAALLIILILPASANIKNSYITINQAAKKTAVLEKYIQEHPPQRAALWVWGRSKDFALLWSRDWASGLFTKQLAKYRPNLFELESNFDFINIDGRSQKPVFSVCWDQLYLQQASVSVFISKYPQKSIKYTALPGTDDMALIESNHCLTKP</sequence>
<proteinExistence type="predicted"/>